<accession>A0AB37C1W6</accession>
<dbReference type="RefSeq" id="WP_110083426.1">
    <property type="nucleotide sequence ID" value="NZ_CATNZT010000001.1"/>
</dbReference>
<proteinExistence type="predicted"/>
<sequence>MELNLLILDDDTMITESYKKSVNAFNLISSEYQFNCFISNTLSDALYLLTTKNINYAIVDLKLTNKQDGETGNQLIEAILSSFTIPTTIISGFTNDLKVDIEKIDFIKIIDRAEANINDVLNEFCNLEKCGLTTVFSKDGKLNKIISNLFWNYISVDLINSNYDITEDSLIRFTANYIKEYFTYDTNGMDLCVKPYEFYIMPPSSDKIQCGTILKYDECNYINLTPACDISNDKTDYYQLIKIDSFENSRSILKEIFKSKREDKRQVAIRKLTSNSDALKYHFLPRYKNFPGGLINFQTVVSINKNDLKECYCYGNVTGDFLKDITARFGMYFSRQGQPSLSDLKIISDDLEQYINE</sequence>
<name>A0AB37C1W6_CLOPF</name>
<evidence type="ECO:0000313" key="2">
    <source>
        <dbReference type="Proteomes" id="UP000247117"/>
    </source>
</evidence>
<dbReference type="EMBL" id="PJTB01000010">
    <property type="protein sequence ID" value="PWX36720.1"/>
    <property type="molecule type" value="Genomic_DNA"/>
</dbReference>
<protein>
    <recommendedName>
        <fullName evidence="3">Response regulatory domain-containing protein</fullName>
    </recommendedName>
</protein>
<evidence type="ECO:0000313" key="1">
    <source>
        <dbReference type="EMBL" id="PWX36720.1"/>
    </source>
</evidence>
<reference evidence="1 2" key="1">
    <citation type="journal article" date="2018" name="BMC Genomics">
        <title>Whole genome analysis reveals the diversity and evolutionary relationships between necrotic enteritis-causing strains of Clostridium perfringens.</title>
        <authorList>
            <person name="Lacey J.A."/>
            <person name="Allnutt T.R."/>
            <person name="Vezina B."/>
            <person name="Van T.T.H."/>
            <person name="Stent T."/>
            <person name="Han X."/>
            <person name="Rood J.I."/>
            <person name="Wade B."/>
            <person name="Keyburn A.L."/>
            <person name="Seeman T."/>
            <person name="Chen H."/>
            <person name="Haring V."/>
            <person name="Johanesen P.A."/>
            <person name="Lyras D."/>
            <person name="Moore R.J."/>
        </authorList>
    </citation>
    <scope>NUCLEOTIDE SEQUENCE [LARGE SCALE GENOMIC DNA]</scope>
    <source>
        <strain evidence="1 2">EUR-NE15</strain>
    </source>
</reference>
<comment type="caution">
    <text evidence="1">The sequence shown here is derived from an EMBL/GenBank/DDBJ whole genome shotgun (WGS) entry which is preliminary data.</text>
</comment>
<dbReference type="Proteomes" id="UP000247117">
    <property type="component" value="Unassembled WGS sequence"/>
</dbReference>
<evidence type="ECO:0008006" key="3">
    <source>
        <dbReference type="Google" id="ProtNLM"/>
    </source>
</evidence>
<gene>
    <name evidence="1" type="ORF">CYK91_15030</name>
</gene>
<dbReference type="AlphaFoldDB" id="A0AB37C1W6"/>
<organism evidence="1 2">
    <name type="scientific">Clostridium perfringens</name>
    <dbReference type="NCBI Taxonomy" id="1502"/>
    <lineage>
        <taxon>Bacteria</taxon>
        <taxon>Bacillati</taxon>
        <taxon>Bacillota</taxon>
        <taxon>Clostridia</taxon>
        <taxon>Eubacteriales</taxon>
        <taxon>Clostridiaceae</taxon>
        <taxon>Clostridium</taxon>
    </lineage>
</organism>